<dbReference type="InterPro" id="IPR019820">
    <property type="entry name" value="Sec-indep_translocase_CS"/>
</dbReference>
<keyword evidence="7" id="KW-1185">Reference proteome</keyword>
<feature type="transmembrane region" description="Helical" evidence="5">
    <location>
        <begin position="60"/>
        <end position="81"/>
    </location>
</feature>
<dbReference type="PANTHER" id="PTHR30371">
    <property type="entry name" value="SEC-INDEPENDENT PROTEIN TRANSLOCASE PROTEIN TATC"/>
    <property type="match status" value="1"/>
</dbReference>
<comment type="subunit">
    <text evidence="5">Forms a complex with TatA.</text>
</comment>
<evidence type="ECO:0000313" key="7">
    <source>
        <dbReference type="Proteomes" id="UP000730618"/>
    </source>
</evidence>
<evidence type="ECO:0000256" key="2">
    <source>
        <dbReference type="ARBA" id="ARBA00022692"/>
    </source>
</evidence>
<name>A0ABN7TPF2_9BACL</name>
<dbReference type="HAMAP" id="MF_00902">
    <property type="entry name" value="TatC"/>
    <property type="match status" value="1"/>
</dbReference>
<dbReference type="Pfam" id="PF00902">
    <property type="entry name" value="TatC"/>
    <property type="match status" value="1"/>
</dbReference>
<keyword evidence="4 5" id="KW-0472">Membrane</keyword>
<feature type="transmembrane region" description="Helical" evidence="5">
    <location>
        <begin position="102"/>
        <end position="129"/>
    </location>
</feature>
<comment type="caution">
    <text evidence="6">The sequence shown here is derived from an EMBL/GenBank/DDBJ whole genome shotgun (WGS) entry which is preliminary data.</text>
</comment>
<keyword evidence="2 5" id="KW-0812">Transmembrane</keyword>
<keyword evidence="3 5" id="KW-1133">Transmembrane helix</keyword>
<evidence type="ECO:0000256" key="5">
    <source>
        <dbReference type="HAMAP-Rule" id="MF_00902"/>
    </source>
</evidence>
<comment type="function">
    <text evidence="5">Part of the twin-arginine translocation (Tat) system that transports large folded proteins containing a characteristic twin-arginine motif in their signal peptide across membranes.</text>
</comment>
<dbReference type="PANTHER" id="PTHR30371:SF4">
    <property type="entry name" value="SEC-INDEPENDENT PROTEIN TRANSLOCASE PROTEIN TATCD"/>
    <property type="match status" value="1"/>
</dbReference>
<evidence type="ECO:0000256" key="4">
    <source>
        <dbReference type="ARBA" id="ARBA00023136"/>
    </source>
</evidence>
<evidence type="ECO:0000313" key="6">
    <source>
        <dbReference type="EMBL" id="CAG7649811.1"/>
    </source>
</evidence>
<feature type="transmembrane region" description="Helical" evidence="5">
    <location>
        <begin position="149"/>
        <end position="175"/>
    </location>
</feature>
<dbReference type="EMBL" id="CAJVCE010000014">
    <property type="protein sequence ID" value="CAG7649811.1"/>
    <property type="molecule type" value="Genomic_DNA"/>
</dbReference>
<dbReference type="PROSITE" id="PS01218">
    <property type="entry name" value="TATC"/>
    <property type="match status" value="1"/>
</dbReference>
<dbReference type="InterPro" id="IPR002033">
    <property type="entry name" value="TatC"/>
</dbReference>
<dbReference type="RefSeq" id="WP_218100854.1">
    <property type="nucleotide sequence ID" value="NZ_CAJVCE010000014.1"/>
</dbReference>
<comment type="caution">
    <text evidence="5">Lacks conserved residue(s) required for the propagation of feature annotation.</text>
</comment>
<keyword evidence="5" id="KW-1003">Cell membrane</keyword>
<reference evidence="6 7" key="1">
    <citation type="submission" date="2021-06" db="EMBL/GenBank/DDBJ databases">
        <authorList>
            <person name="Criscuolo A."/>
        </authorList>
    </citation>
    <scope>NUCLEOTIDE SEQUENCE [LARGE SCALE GENOMIC DNA]</scope>
    <source>
        <strain evidence="7">CIP 111802</strain>
    </source>
</reference>
<evidence type="ECO:0000256" key="1">
    <source>
        <dbReference type="ARBA" id="ARBA00004141"/>
    </source>
</evidence>
<dbReference type="Proteomes" id="UP000730618">
    <property type="component" value="Unassembled WGS sequence"/>
</dbReference>
<sequence>MNREMQFVAHLEEMRKRLLFTLVSFLVALCGAFLYAKSIYRWLVSGFDGQLAVLGPTDLLWVYVMIAGVFAIAVTIPVAGYQVWKFVKPGLTPDEQKATLGFIPALAVLFAVGVCFGYFVLFPMVLSFLKAMAEDQVQVMYTADKYFRFMINLTVPFGLLFEMPVIVMFLTRLGILNPVRLAKARKMAYFLLVVISITITPPDFVSDILVTVPLLILYEISISLSKWVYRKKLSDGVQGAQGVN</sequence>
<gene>
    <name evidence="6" type="primary">tatC1</name>
    <name evidence="5" type="synonym">tatC</name>
    <name evidence="6" type="ORF">PAECIP111802_04561</name>
</gene>
<comment type="subcellular location">
    <subcellularLocation>
        <location evidence="5">Cell membrane</location>
        <topology evidence="5">Multi-pass membrane protein</topology>
    </subcellularLocation>
    <subcellularLocation>
        <location evidence="1">Membrane</location>
        <topology evidence="1">Multi-pass membrane protein</topology>
    </subcellularLocation>
</comment>
<feature type="transmembrane region" description="Helical" evidence="5">
    <location>
        <begin position="187"/>
        <end position="204"/>
    </location>
</feature>
<dbReference type="NCBIfam" id="TIGR00945">
    <property type="entry name" value="tatC"/>
    <property type="match status" value="1"/>
</dbReference>
<evidence type="ECO:0000256" key="3">
    <source>
        <dbReference type="ARBA" id="ARBA00022989"/>
    </source>
</evidence>
<proteinExistence type="inferred from homology"/>
<accession>A0ABN7TPF2</accession>
<comment type="similarity">
    <text evidence="5">Belongs to the TatC family.</text>
</comment>
<organism evidence="6 7">
    <name type="scientific">Paenibacillus allorhizosphaerae</name>
    <dbReference type="NCBI Taxonomy" id="2849866"/>
    <lineage>
        <taxon>Bacteria</taxon>
        <taxon>Bacillati</taxon>
        <taxon>Bacillota</taxon>
        <taxon>Bacilli</taxon>
        <taxon>Bacillales</taxon>
        <taxon>Paenibacillaceae</taxon>
        <taxon>Paenibacillus</taxon>
    </lineage>
</organism>
<keyword evidence="5" id="KW-0811">Translocation</keyword>
<keyword evidence="5" id="KW-0653">Protein transport</keyword>
<keyword evidence="5" id="KW-0813">Transport</keyword>
<protein>
    <recommendedName>
        <fullName evidence="5">Sec-independent protein translocase protein TatC</fullName>
    </recommendedName>
</protein>